<reference evidence="2" key="1">
    <citation type="submission" date="2015-10" db="EMBL/GenBank/DDBJ databases">
        <authorList>
            <person name="Gilbert D.G."/>
        </authorList>
    </citation>
    <scope>NUCLEOTIDE SEQUENCE</scope>
</reference>
<protein>
    <submittedName>
        <fullName evidence="2">Heavy metal RND efflux outer membrane protein, CzcC family</fullName>
    </submittedName>
</protein>
<dbReference type="Gene3D" id="1.20.1600.10">
    <property type="entry name" value="Outer membrane efflux proteins (OEP)"/>
    <property type="match status" value="1"/>
</dbReference>
<evidence type="ECO:0000313" key="2">
    <source>
        <dbReference type="EMBL" id="CUS41779.1"/>
    </source>
</evidence>
<gene>
    <name evidence="2" type="ORF">MGWOODY_Tha2402</name>
</gene>
<dbReference type="GO" id="GO:0015562">
    <property type="term" value="F:efflux transmembrane transporter activity"/>
    <property type="evidence" value="ECO:0007669"/>
    <property type="project" value="InterPro"/>
</dbReference>
<proteinExistence type="predicted"/>
<dbReference type="EMBL" id="CZQC01000052">
    <property type="protein sequence ID" value="CUS41779.1"/>
    <property type="molecule type" value="Genomic_DNA"/>
</dbReference>
<accession>A0A160TFN1</accession>
<evidence type="ECO:0000256" key="1">
    <source>
        <dbReference type="SAM" id="Coils"/>
    </source>
</evidence>
<sequence length="406" mass="46119">MAPQASLSLAQVQGLVLDNDQQLSSYQLRQQGLRAQQQSQGYWSAPRLGVGMLNVPLDSFSLSQEPMTQMQVTLSQALPRGNSVHLQQQKSAQQASAQGESLALRRAELRRDSALLWLDIARATEAETLVQRHEAHFRQLRSVVLSRYGNATNTRAQDLLRLDLELERLSERLLTLKQTRLEARARLNEWLPVDVQQLPLQLADAPEVFSLNPQDFTAHIEQHPAILLRQTLEQAADTAVALAREDEAPQWQLNAAYGYRGDDMNGDDRADFVSLGVSVDLPWAIQGGTRHATKAKILEREALAAEREQILRHLLSQADSISQRSQLQRQRLDFYDQRLLPQLEQQRQAVQTSYANDDSDFTEVIRAEMDELNGNIERLNVLRDWHQSQVWLGFYLAADLKEISHE</sequence>
<feature type="coiled-coil region" evidence="1">
    <location>
        <begin position="159"/>
        <end position="186"/>
    </location>
</feature>
<dbReference type="SUPFAM" id="SSF56954">
    <property type="entry name" value="Outer membrane efflux proteins (OEP)"/>
    <property type="match status" value="1"/>
</dbReference>
<keyword evidence="1" id="KW-0175">Coiled coil</keyword>
<name>A0A160TFN1_9ZZZZ</name>
<dbReference type="AlphaFoldDB" id="A0A160TFN1"/>
<organism evidence="2">
    <name type="scientific">hydrothermal vent metagenome</name>
    <dbReference type="NCBI Taxonomy" id="652676"/>
    <lineage>
        <taxon>unclassified sequences</taxon>
        <taxon>metagenomes</taxon>
        <taxon>ecological metagenomes</taxon>
    </lineage>
</organism>